<dbReference type="Proteomes" id="UP000262172">
    <property type="component" value="Unassembled WGS sequence"/>
</dbReference>
<reference evidence="2 3" key="1">
    <citation type="submission" date="2018-08" db="EMBL/GenBank/DDBJ databases">
        <title>Isolation, diversity and antifungal activity of Actinobacteria from cow dung.</title>
        <authorList>
            <person name="Ling L."/>
        </authorList>
    </citation>
    <scope>NUCLEOTIDE SEQUENCE [LARGE SCALE GENOMIC DNA]</scope>
    <source>
        <strain evidence="2 3">NEAU-LLE</strain>
    </source>
</reference>
<name>A0A371NVZ9_9MICO</name>
<sequence length="224" mass="24234">MRKALAPFAPVEVWKDLAQKTASRWGCLFAVLSIASFVFPVLALLLLLGWAFGANDIANVGYAGVLTVIAAAVSGSGIRDDIRRRDTSDVGTARLLGLFHGVPSTLGLVLAVAAIVQGEAEGAIGIAGIALDAAVGWIPFFVYRPPAHAGTARWQRHLARLEQARDNMPEEERTRVVEDLQMAFRELEKRGLVPEQDLLRARQQQVGMLGIVMALREGLKSARD</sequence>
<gene>
    <name evidence="2" type="ORF">DY023_04900</name>
</gene>
<dbReference type="AlphaFoldDB" id="A0A371NVZ9"/>
<feature type="transmembrane region" description="Helical" evidence="1">
    <location>
        <begin position="57"/>
        <end position="74"/>
    </location>
</feature>
<keyword evidence="1" id="KW-0472">Membrane</keyword>
<dbReference type="RefSeq" id="WP_116241228.1">
    <property type="nucleotide sequence ID" value="NZ_QUAB01000028.1"/>
</dbReference>
<protein>
    <submittedName>
        <fullName evidence="2">Uncharacterized protein</fullName>
    </submittedName>
</protein>
<evidence type="ECO:0000256" key="1">
    <source>
        <dbReference type="SAM" id="Phobius"/>
    </source>
</evidence>
<proteinExistence type="predicted"/>
<organism evidence="2 3">
    <name type="scientific">Microbacterium bovistercoris</name>
    <dbReference type="NCBI Taxonomy" id="2293570"/>
    <lineage>
        <taxon>Bacteria</taxon>
        <taxon>Bacillati</taxon>
        <taxon>Actinomycetota</taxon>
        <taxon>Actinomycetes</taxon>
        <taxon>Micrococcales</taxon>
        <taxon>Microbacteriaceae</taxon>
        <taxon>Microbacterium</taxon>
    </lineage>
</organism>
<evidence type="ECO:0000313" key="3">
    <source>
        <dbReference type="Proteomes" id="UP000262172"/>
    </source>
</evidence>
<comment type="caution">
    <text evidence="2">The sequence shown here is derived from an EMBL/GenBank/DDBJ whole genome shotgun (WGS) entry which is preliminary data.</text>
</comment>
<keyword evidence="1" id="KW-1133">Transmembrane helix</keyword>
<accession>A0A371NVZ9</accession>
<dbReference type="OrthoDB" id="5061800at2"/>
<feature type="transmembrane region" description="Helical" evidence="1">
    <location>
        <begin position="95"/>
        <end position="116"/>
    </location>
</feature>
<keyword evidence="1" id="KW-0812">Transmembrane</keyword>
<keyword evidence="3" id="KW-1185">Reference proteome</keyword>
<evidence type="ECO:0000313" key="2">
    <source>
        <dbReference type="EMBL" id="REJ06912.1"/>
    </source>
</evidence>
<dbReference type="EMBL" id="QUAB01000028">
    <property type="protein sequence ID" value="REJ06912.1"/>
    <property type="molecule type" value="Genomic_DNA"/>
</dbReference>
<feature type="transmembrane region" description="Helical" evidence="1">
    <location>
        <begin position="25"/>
        <end position="51"/>
    </location>
</feature>
<feature type="transmembrane region" description="Helical" evidence="1">
    <location>
        <begin position="122"/>
        <end position="143"/>
    </location>
</feature>